<dbReference type="EMBL" id="FQXT01000004">
    <property type="protein sequence ID" value="SHI17859.1"/>
    <property type="molecule type" value="Genomic_DNA"/>
</dbReference>
<dbReference type="InterPro" id="IPR001173">
    <property type="entry name" value="Glyco_trans_2-like"/>
</dbReference>
<name>A0A1M5Z0V2_9FLAO</name>
<keyword evidence="3" id="KW-0808">Transferase</keyword>
<evidence type="ECO:0000313" key="3">
    <source>
        <dbReference type="EMBL" id="SHI17859.1"/>
    </source>
</evidence>
<evidence type="ECO:0000313" key="4">
    <source>
        <dbReference type="Proteomes" id="UP000184240"/>
    </source>
</evidence>
<dbReference type="Gene3D" id="3.90.550.10">
    <property type="entry name" value="Spore Coat Polysaccharide Biosynthesis Protein SpsA, Chain A"/>
    <property type="match status" value="1"/>
</dbReference>
<evidence type="ECO:0000259" key="1">
    <source>
        <dbReference type="Pfam" id="PF00535"/>
    </source>
</evidence>
<reference evidence="4" key="2">
    <citation type="submission" date="2016-11" db="EMBL/GenBank/DDBJ databases">
        <authorList>
            <person name="Varghese N."/>
            <person name="Submissions S."/>
        </authorList>
    </citation>
    <scope>NUCLEOTIDE SEQUENCE [LARGE SCALE GENOMIC DNA]</scope>
    <source>
        <strain evidence="4">DSM 19859</strain>
    </source>
</reference>
<dbReference type="Proteomes" id="UP000184240">
    <property type="component" value="Unassembled WGS sequence"/>
</dbReference>
<reference evidence="3" key="1">
    <citation type="submission" date="2016-11" db="EMBL/GenBank/DDBJ databases">
        <authorList>
            <person name="Jaros S."/>
            <person name="Januszkiewicz K."/>
            <person name="Wedrychowicz H."/>
        </authorList>
    </citation>
    <scope>NUCLEOTIDE SEQUENCE [LARGE SCALE GENOMIC DNA]</scope>
    <source>
        <strain evidence="3">DSM 19859</strain>
    </source>
</reference>
<dbReference type="AlphaFoldDB" id="A0A1M5Z0V2"/>
<reference evidence="2 5" key="3">
    <citation type="submission" date="2018-07" db="EMBL/GenBank/DDBJ databases">
        <title>Leeuwenhoekiella genomics.</title>
        <authorList>
            <person name="Tahon G."/>
            <person name="Willems A."/>
        </authorList>
    </citation>
    <scope>NUCLEOTIDE SEQUENCE [LARGE SCALE GENOMIC DNA]</scope>
    <source>
        <strain evidence="2 5">LMG 24856</strain>
    </source>
</reference>
<dbReference type="OrthoDB" id="9771846at2"/>
<dbReference type="SUPFAM" id="SSF53448">
    <property type="entry name" value="Nucleotide-diphospho-sugar transferases"/>
    <property type="match status" value="1"/>
</dbReference>
<dbReference type="InterPro" id="IPR029044">
    <property type="entry name" value="Nucleotide-diphossugar_trans"/>
</dbReference>
<dbReference type="EMBL" id="QOVN01000003">
    <property type="protein sequence ID" value="RXG29760.1"/>
    <property type="molecule type" value="Genomic_DNA"/>
</dbReference>
<sequence>MPQTLGISVVIRNKNQSQALEFLLKNLTSRYFDQINEIIVLDNCSTDTSRAISEKHRVRFEVIKEFSYGGSANRAAEVANFPIVVMFSAHAYPVSHDFFTSIRLEFQKNQNLAGVRCIHNPNDYVNYIENISSKQDPNKSGLIFCGSAFSKRVWEKHQFKSDITTFEDKEWSVRVLKAGYDIVLAPAIFCYDIKRTKKQEFFRYKNELIGAYQLWHKDISLKYAVKSFLGSCLKIFSNLFSDLYYALKKLFIHLKFLTKRPDKF</sequence>
<keyword evidence="5" id="KW-1185">Reference proteome</keyword>
<proteinExistence type="predicted"/>
<evidence type="ECO:0000313" key="5">
    <source>
        <dbReference type="Proteomes" id="UP000290037"/>
    </source>
</evidence>
<protein>
    <submittedName>
        <fullName evidence="3">Glycosyl transferase family 2</fullName>
    </submittedName>
</protein>
<accession>A0A1M5Z0V2</accession>
<dbReference type="GO" id="GO:0016740">
    <property type="term" value="F:transferase activity"/>
    <property type="evidence" value="ECO:0007669"/>
    <property type="project" value="UniProtKB-KW"/>
</dbReference>
<dbReference type="Pfam" id="PF00535">
    <property type="entry name" value="Glycos_transf_2"/>
    <property type="match status" value="1"/>
</dbReference>
<dbReference type="RefSeq" id="WP_072983643.1">
    <property type="nucleotide sequence ID" value="NZ_FQXT01000004.1"/>
</dbReference>
<organism evidence="3 4">
    <name type="scientific">Leeuwenhoekiella palythoae</name>
    <dbReference type="NCBI Taxonomy" id="573501"/>
    <lineage>
        <taxon>Bacteria</taxon>
        <taxon>Pseudomonadati</taxon>
        <taxon>Bacteroidota</taxon>
        <taxon>Flavobacteriia</taxon>
        <taxon>Flavobacteriales</taxon>
        <taxon>Flavobacteriaceae</taxon>
        <taxon>Leeuwenhoekiella</taxon>
    </lineage>
</organism>
<gene>
    <name evidence="2" type="ORF">DSM01_1862</name>
    <name evidence="3" type="ORF">SAMN04487999_2585</name>
</gene>
<dbReference type="Proteomes" id="UP000290037">
    <property type="component" value="Unassembled WGS sequence"/>
</dbReference>
<feature type="domain" description="Glycosyltransferase 2-like" evidence="1">
    <location>
        <begin position="8"/>
        <end position="111"/>
    </location>
</feature>
<evidence type="ECO:0000313" key="2">
    <source>
        <dbReference type="EMBL" id="RXG29760.1"/>
    </source>
</evidence>
<dbReference type="STRING" id="573501.SAMN04487999_2585"/>